<feature type="domain" description="1-deoxy-D-xylulose 5-phosphate reductoisomerase C-terminal" evidence="15">
    <location>
        <begin position="147"/>
        <end position="235"/>
    </location>
</feature>
<dbReference type="SUPFAM" id="SSF51735">
    <property type="entry name" value="NAD(P)-binding Rossmann-fold domains"/>
    <property type="match status" value="1"/>
</dbReference>
<evidence type="ECO:0000256" key="9">
    <source>
        <dbReference type="ARBA" id="ARBA00023229"/>
    </source>
</evidence>
<keyword evidence="17" id="KW-0413">Isomerase</keyword>
<dbReference type="Proteomes" id="UP000537890">
    <property type="component" value="Unassembled WGS sequence"/>
</dbReference>
<dbReference type="Gene3D" id="3.40.50.720">
    <property type="entry name" value="NAD(P)-binding Rossmann-like Domain"/>
    <property type="match status" value="1"/>
</dbReference>
<comment type="similarity">
    <text evidence="3 13">Belongs to the DXR family.</text>
</comment>
<feature type="binding site" evidence="13">
    <location>
        <position position="205"/>
    </location>
    <ligand>
        <name>1-deoxy-D-xylulose 5-phosphate</name>
        <dbReference type="ChEBI" id="CHEBI:57792"/>
    </ligand>
</feature>
<feature type="binding site" evidence="13">
    <location>
        <position position="127"/>
    </location>
    <ligand>
        <name>NADPH</name>
        <dbReference type="ChEBI" id="CHEBI:57783"/>
    </ligand>
</feature>
<gene>
    <name evidence="13" type="primary">dxr</name>
    <name evidence="17" type="ORF">H0A75_02675</name>
</gene>
<dbReference type="PANTHER" id="PTHR30525">
    <property type="entry name" value="1-DEOXY-D-XYLULOSE 5-PHOSPHATE REDUCTOISOMERASE"/>
    <property type="match status" value="1"/>
</dbReference>
<feature type="binding site" evidence="13">
    <location>
        <position position="224"/>
    </location>
    <ligand>
        <name>1-deoxy-D-xylulose 5-phosphate</name>
        <dbReference type="ChEBI" id="CHEBI:57792"/>
    </ligand>
</feature>
<feature type="binding site" evidence="13">
    <location>
        <position position="223"/>
    </location>
    <ligand>
        <name>1-deoxy-D-xylulose 5-phosphate</name>
        <dbReference type="ChEBI" id="CHEBI:57792"/>
    </ligand>
</feature>
<accession>A0A7Z0MN14</accession>
<comment type="caution">
    <text evidence="17">The sequence shown here is derived from an EMBL/GenBank/DDBJ whole genome shotgun (WGS) entry which is preliminary data.</text>
</comment>
<keyword evidence="8 13" id="KW-0464">Manganese</keyword>
<dbReference type="PIRSF" id="PIRSF006205">
    <property type="entry name" value="Dxp_reductismrs"/>
    <property type="match status" value="1"/>
</dbReference>
<dbReference type="NCBIfam" id="TIGR00243">
    <property type="entry name" value="Dxr"/>
    <property type="match status" value="1"/>
</dbReference>
<evidence type="ECO:0000313" key="18">
    <source>
        <dbReference type="Proteomes" id="UP000537890"/>
    </source>
</evidence>
<evidence type="ECO:0000256" key="3">
    <source>
        <dbReference type="ARBA" id="ARBA00006825"/>
    </source>
</evidence>
<dbReference type="AlphaFoldDB" id="A0A7Z0MN14"/>
<comment type="cofactor">
    <cofactor evidence="13">
        <name>Mg(2+)</name>
        <dbReference type="ChEBI" id="CHEBI:18420"/>
    </cofactor>
    <cofactor evidence="13">
        <name>Mn(2+)</name>
        <dbReference type="ChEBI" id="CHEBI:29035"/>
    </cofactor>
</comment>
<feature type="binding site" evidence="13">
    <location>
        <position position="153"/>
    </location>
    <ligand>
        <name>1-deoxy-D-xylulose 5-phosphate</name>
        <dbReference type="ChEBI" id="CHEBI:57792"/>
    </ligand>
</feature>
<dbReference type="Gene3D" id="1.10.1740.10">
    <property type="match status" value="1"/>
</dbReference>
<evidence type="ECO:0000256" key="13">
    <source>
        <dbReference type="HAMAP-Rule" id="MF_00183"/>
    </source>
</evidence>
<keyword evidence="9 13" id="KW-0414">Isoprene biosynthesis</keyword>
<sequence length="394" mass="42384">MKGICILGATGSIGVSTLDVVKRHSDQYRVVVLTANTNIYALFNQCMEFKPEYAVVVNEAKGAEFKAQIVGTDIADMTVLIGAEALVTVATLESVDSVMAAIVGAAGLLSALAAAQAGKTVLLANKESLVMSGDIFMQAVHDSGAVLLPIDSEHNAIFQCMPANYTPGHDAPTARRILLTASGGPFRTTPLKDLADVTVEQAVAHPKWDMGRKISVDSATMMNKGLELIEACLLFNLQPDQIQVVIHPQSIIHSMVDYVDGSVLAQMGNPDMRIPIAHAMAWPERFDSGVAPLDIFSVKQMDFEPADLKRFPCLRLAMEAIKAGGIMPTVLNAANEMAVEAFLNEQIRFTDIPVVIERAMEKFSATVADTLEHILEADQQAREQAQLIITALVA</sequence>
<evidence type="ECO:0000256" key="6">
    <source>
        <dbReference type="ARBA" id="ARBA00022857"/>
    </source>
</evidence>
<dbReference type="InterPro" id="IPR036291">
    <property type="entry name" value="NAD(P)-bd_dom_sf"/>
</dbReference>
<feature type="binding site" evidence="13">
    <location>
        <position position="13"/>
    </location>
    <ligand>
        <name>NADPH</name>
        <dbReference type="ChEBI" id="CHEBI:57783"/>
    </ligand>
</feature>
<dbReference type="NCBIfam" id="NF009114">
    <property type="entry name" value="PRK12464.1"/>
    <property type="match status" value="1"/>
</dbReference>
<dbReference type="FunFam" id="3.40.50.720:FF:000045">
    <property type="entry name" value="1-deoxy-D-xylulose 5-phosphate reductoisomerase"/>
    <property type="match status" value="1"/>
</dbReference>
<keyword evidence="13" id="KW-0460">Magnesium</keyword>
<dbReference type="PANTHER" id="PTHR30525:SF0">
    <property type="entry name" value="1-DEOXY-D-XYLULOSE 5-PHOSPHATE REDUCTOISOMERASE, CHLOROPLASTIC"/>
    <property type="match status" value="1"/>
</dbReference>
<comment type="catalytic activity">
    <reaction evidence="10">
        <text>2-C-methyl-D-erythritol 4-phosphate + NADP(+) = 1-deoxy-D-xylulose 5-phosphate + NADPH + H(+)</text>
        <dbReference type="Rhea" id="RHEA:13717"/>
        <dbReference type="ChEBI" id="CHEBI:15378"/>
        <dbReference type="ChEBI" id="CHEBI:57783"/>
        <dbReference type="ChEBI" id="CHEBI:57792"/>
        <dbReference type="ChEBI" id="CHEBI:58262"/>
        <dbReference type="ChEBI" id="CHEBI:58349"/>
        <dbReference type="EC" id="1.1.1.267"/>
    </reaction>
    <physiologicalReaction direction="right-to-left" evidence="10">
        <dbReference type="Rhea" id="RHEA:13719"/>
    </physiologicalReaction>
</comment>
<feature type="binding site" evidence="13">
    <location>
        <position position="227"/>
    </location>
    <ligand>
        <name>Mn(2+)</name>
        <dbReference type="ChEBI" id="CHEBI:29035"/>
    </ligand>
</feature>
<dbReference type="InterPro" id="IPR026877">
    <property type="entry name" value="DXPR_C"/>
</dbReference>
<dbReference type="NCBIfam" id="NF003938">
    <property type="entry name" value="PRK05447.1-1"/>
    <property type="match status" value="1"/>
</dbReference>
<dbReference type="UniPathway" id="UPA00056">
    <property type="reaction ID" value="UER00092"/>
</dbReference>
<proteinExistence type="inferred from homology"/>
<dbReference type="Pfam" id="PF02670">
    <property type="entry name" value="DXP_reductoisom"/>
    <property type="match status" value="1"/>
</dbReference>
<feature type="binding site" evidence="13">
    <location>
        <position position="152"/>
    </location>
    <ligand>
        <name>1-deoxy-D-xylulose 5-phosphate</name>
        <dbReference type="ChEBI" id="CHEBI:57792"/>
    </ligand>
</feature>
<dbReference type="HAMAP" id="MF_00183">
    <property type="entry name" value="DXP_reductoisom"/>
    <property type="match status" value="1"/>
</dbReference>
<evidence type="ECO:0000256" key="4">
    <source>
        <dbReference type="ARBA" id="ARBA00012366"/>
    </source>
</evidence>
<feature type="binding site" evidence="13">
    <location>
        <position position="182"/>
    </location>
    <ligand>
        <name>1-deoxy-D-xylulose 5-phosphate</name>
        <dbReference type="ChEBI" id="CHEBI:57792"/>
    </ligand>
</feature>
<evidence type="ECO:0000256" key="8">
    <source>
        <dbReference type="ARBA" id="ARBA00023211"/>
    </source>
</evidence>
<comment type="caution">
    <text evidence="13">Lacks conserved residue(s) required for the propagation of feature annotation.</text>
</comment>
<dbReference type="InterPro" id="IPR003821">
    <property type="entry name" value="DXP_reductoisomerase"/>
</dbReference>
<dbReference type="GO" id="GO:0070402">
    <property type="term" value="F:NADPH binding"/>
    <property type="evidence" value="ECO:0007669"/>
    <property type="project" value="InterPro"/>
</dbReference>
<feature type="binding site" evidence="13">
    <location>
        <position position="125"/>
    </location>
    <ligand>
        <name>NADPH</name>
        <dbReference type="ChEBI" id="CHEBI:57783"/>
    </ligand>
</feature>
<feature type="binding site" evidence="13">
    <location>
        <position position="10"/>
    </location>
    <ligand>
        <name>NADPH</name>
        <dbReference type="ChEBI" id="CHEBI:57783"/>
    </ligand>
</feature>
<evidence type="ECO:0000256" key="2">
    <source>
        <dbReference type="ARBA" id="ARBA00005094"/>
    </source>
</evidence>
<organism evidence="17 18">
    <name type="scientific">Candidatus Methanofishera endochildressiae</name>
    <dbReference type="NCBI Taxonomy" id="2738884"/>
    <lineage>
        <taxon>Bacteria</taxon>
        <taxon>Pseudomonadati</taxon>
        <taxon>Pseudomonadota</taxon>
        <taxon>Gammaproteobacteria</taxon>
        <taxon>Candidatus Methanofishera</taxon>
    </lineage>
</organism>
<feature type="binding site" evidence="13">
    <location>
        <position position="11"/>
    </location>
    <ligand>
        <name>NADPH</name>
        <dbReference type="ChEBI" id="CHEBI:57783"/>
    </ligand>
</feature>
<dbReference type="Pfam" id="PF08436">
    <property type="entry name" value="DXP_redisom_C"/>
    <property type="match status" value="1"/>
</dbReference>
<feature type="binding site" evidence="13">
    <location>
        <position position="211"/>
    </location>
    <ligand>
        <name>NADPH</name>
        <dbReference type="ChEBI" id="CHEBI:57783"/>
    </ligand>
</feature>
<dbReference type="Pfam" id="PF13288">
    <property type="entry name" value="DXPR_C"/>
    <property type="match status" value="1"/>
</dbReference>
<dbReference type="GO" id="GO:0030145">
    <property type="term" value="F:manganese ion binding"/>
    <property type="evidence" value="ECO:0007669"/>
    <property type="project" value="TreeGrafter"/>
</dbReference>
<feature type="binding site" evidence="13">
    <location>
        <position position="12"/>
    </location>
    <ligand>
        <name>NADPH</name>
        <dbReference type="ChEBI" id="CHEBI:57783"/>
    </ligand>
</feature>
<dbReference type="InterPro" id="IPR013644">
    <property type="entry name" value="DXP_reductoisomerase_C"/>
</dbReference>
<dbReference type="InterPro" id="IPR013512">
    <property type="entry name" value="DXP_reductoisomerase_N"/>
</dbReference>
<protein>
    <recommendedName>
        <fullName evidence="12 13">1-deoxy-D-xylulose 5-phosphate reductoisomerase</fullName>
        <shortName evidence="13">DXP reductoisomerase</shortName>
        <ecNumber evidence="4 13">1.1.1.267</ecNumber>
    </recommendedName>
    <alternativeName>
        <fullName evidence="13">1-deoxyxylulose-5-phosphate reductoisomerase</fullName>
    </alternativeName>
    <alternativeName>
        <fullName evidence="13">2-C-methyl-D-erythritol 4-phosphate synthase</fullName>
    </alternativeName>
</protein>
<dbReference type="SUPFAM" id="SSF55347">
    <property type="entry name" value="Glyceraldehyde-3-phosphate dehydrogenase-like, C-terminal domain"/>
    <property type="match status" value="1"/>
</dbReference>
<evidence type="ECO:0000256" key="1">
    <source>
        <dbReference type="ARBA" id="ARBA00001941"/>
    </source>
</evidence>
<dbReference type="FunFam" id="1.10.1740.10:FF:000004">
    <property type="entry name" value="1-deoxy-D-xylulose 5-phosphate reductoisomerase"/>
    <property type="match status" value="1"/>
</dbReference>
<keyword evidence="7 13" id="KW-0560">Oxidoreductase</keyword>
<feature type="domain" description="1-deoxy-D-xylulose 5-phosphate reductoisomerase N-terminal" evidence="14">
    <location>
        <begin position="4"/>
        <end position="133"/>
    </location>
</feature>
<evidence type="ECO:0000313" key="17">
    <source>
        <dbReference type="EMBL" id="NYT46710.1"/>
    </source>
</evidence>
<evidence type="ECO:0000256" key="7">
    <source>
        <dbReference type="ARBA" id="ARBA00023002"/>
    </source>
</evidence>
<evidence type="ECO:0000256" key="5">
    <source>
        <dbReference type="ARBA" id="ARBA00022723"/>
    </source>
</evidence>
<keyword evidence="6 13" id="KW-0521">NADP</keyword>
<dbReference type="GO" id="GO:0016853">
    <property type="term" value="F:isomerase activity"/>
    <property type="evidence" value="ECO:0007669"/>
    <property type="project" value="UniProtKB-KW"/>
</dbReference>
<feature type="binding site" evidence="13">
    <location>
        <position position="126"/>
    </location>
    <ligand>
        <name>1-deoxy-D-xylulose 5-phosphate</name>
        <dbReference type="ChEBI" id="CHEBI:57792"/>
    </ligand>
</feature>
<keyword evidence="5 13" id="KW-0479">Metal-binding</keyword>
<evidence type="ECO:0000259" key="16">
    <source>
        <dbReference type="Pfam" id="PF13288"/>
    </source>
</evidence>
<evidence type="ECO:0000259" key="14">
    <source>
        <dbReference type="Pfam" id="PF02670"/>
    </source>
</evidence>
<dbReference type="GO" id="GO:0030604">
    <property type="term" value="F:1-deoxy-D-xylulose-5-phosphate reductoisomerase activity"/>
    <property type="evidence" value="ECO:0007669"/>
    <property type="project" value="UniProtKB-UniRule"/>
</dbReference>
<evidence type="ECO:0000256" key="12">
    <source>
        <dbReference type="ARBA" id="ARBA00071224"/>
    </source>
</evidence>
<evidence type="ECO:0000256" key="10">
    <source>
        <dbReference type="ARBA" id="ARBA00048543"/>
    </source>
</evidence>
<reference evidence="17 18" key="1">
    <citation type="submission" date="2020-05" db="EMBL/GenBank/DDBJ databases">
        <title>Horizontal transmission and recombination maintain forever young bacterial symbiont genomes.</title>
        <authorList>
            <person name="Russell S.L."/>
            <person name="Pepper-Tunick E."/>
            <person name="Svedberg J."/>
            <person name="Byrne A."/>
            <person name="Ruelas Castillo J."/>
            <person name="Vollmers C."/>
            <person name="Beinart R.A."/>
            <person name="Corbett-Detig R."/>
        </authorList>
    </citation>
    <scope>NUCLEOTIDE SEQUENCE [LARGE SCALE GENOMIC DNA]</scope>
    <source>
        <strain evidence="17">4727-3</strain>
    </source>
</reference>
<feature type="binding site" evidence="13">
    <location>
        <position position="227"/>
    </location>
    <ligand>
        <name>1-deoxy-D-xylulose 5-phosphate</name>
        <dbReference type="ChEBI" id="CHEBI:57792"/>
    </ligand>
</feature>
<dbReference type="SUPFAM" id="SSF69055">
    <property type="entry name" value="1-deoxy-D-xylulose-5-phosphate reductoisomerase, C-terminal domain"/>
    <property type="match status" value="1"/>
</dbReference>
<name>A0A7Z0MN14_9GAMM</name>
<feature type="binding site" evidence="13">
    <location>
        <position position="38"/>
    </location>
    <ligand>
        <name>NADPH</name>
        <dbReference type="ChEBI" id="CHEBI:57783"/>
    </ligand>
</feature>
<evidence type="ECO:0000259" key="15">
    <source>
        <dbReference type="Pfam" id="PF08436"/>
    </source>
</evidence>
<dbReference type="EMBL" id="JACCHS010000030">
    <property type="protein sequence ID" value="NYT46710.1"/>
    <property type="molecule type" value="Genomic_DNA"/>
</dbReference>
<dbReference type="InterPro" id="IPR036169">
    <property type="entry name" value="DXPR_C_sf"/>
</dbReference>
<comment type="function">
    <text evidence="11 13">Catalyzes the NADPH-dependent rearrangement and reduction of 1-deoxy-D-xylulose-5-phosphate (DXP) to 2-C-methyl-D-erythritol 4-phosphate (MEP).</text>
</comment>
<comment type="pathway">
    <text evidence="2 13">Isoprenoid biosynthesis; isopentenyl diphosphate biosynthesis via DXP pathway; isopentenyl diphosphate from 1-deoxy-D-xylulose 5-phosphate: step 1/6.</text>
</comment>
<dbReference type="EC" id="1.1.1.267" evidence="4 13"/>
<feature type="binding site" evidence="13">
    <location>
        <position position="153"/>
    </location>
    <ligand>
        <name>Mn(2+)</name>
        <dbReference type="ChEBI" id="CHEBI:29035"/>
    </ligand>
</feature>
<comment type="cofactor">
    <cofactor evidence="1">
        <name>Co(2+)</name>
        <dbReference type="ChEBI" id="CHEBI:48828"/>
    </cofactor>
</comment>
<dbReference type="GO" id="GO:0051484">
    <property type="term" value="P:isopentenyl diphosphate biosynthetic process, methylerythritol 4-phosphate pathway involved in terpenoid biosynthetic process"/>
    <property type="evidence" value="ECO:0007669"/>
    <property type="project" value="UniProtKB-ARBA"/>
</dbReference>
<feature type="domain" description="DXP reductoisomerase C-terminal" evidence="16">
    <location>
        <begin position="267"/>
        <end position="383"/>
    </location>
</feature>
<evidence type="ECO:0000256" key="11">
    <source>
        <dbReference type="ARBA" id="ARBA00054845"/>
    </source>
</evidence>
<feature type="binding site" evidence="13">
    <location>
        <position position="218"/>
    </location>
    <ligand>
        <name>1-deoxy-D-xylulose 5-phosphate</name>
        <dbReference type="ChEBI" id="CHEBI:57792"/>
    </ligand>
</feature>
<feature type="binding site" evidence="13">
    <location>
        <position position="151"/>
    </location>
    <ligand>
        <name>Mn(2+)</name>
        <dbReference type="ChEBI" id="CHEBI:29035"/>
    </ligand>
</feature>